<evidence type="ECO:0000313" key="3">
    <source>
        <dbReference type="EMBL" id="MDQ0935916.1"/>
    </source>
</evidence>
<feature type="compositionally biased region" description="Basic and acidic residues" evidence="1">
    <location>
        <begin position="82"/>
        <end position="97"/>
    </location>
</feature>
<dbReference type="EMBL" id="JAUSZS010000007">
    <property type="protein sequence ID" value="MDQ0935916.1"/>
    <property type="molecule type" value="Genomic_DNA"/>
</dbReference>
<name>A0ABU0RVC9_9ACTN</name>
<dbReference type="Proteomes" id="UP001223072">
    <property type="component" value="Unassembled WGS sequence"/>
</dbReference>
<protein>
    <recommendedName>
        <fullName evidence="5">Gram-positive cocci surface proteins LPxTG domain-containing protein</fullName>
    </recommendedName>
</protein>
<feature type="compositionally biased region" description="Basic and acidic residues" evidence="1">
    <location>
        <begin position="118"/>
        <end position="135"/>
    </location>
</feature>
<evidence type="ECO:0000256" key="1">
    <source>
        <dbReference type="SAM" id="MobiDB-lite"/>
    </source>
</evidence>
<dbReference type="RefSeq" id="WP_307629385.1">
    <property type="nucleotide sequence ID" value="NZ_JAUSZS010000007.1"/>
</dbReference>
<keyword evidence="4" id="KW-1185">Reference proteome</keyword>
<feature type="compositionally biased region" description="Basic and acidic residues" evidence="1">
    <location>
        <begin position="31"/>
        <end position="52"/>
    </location>
</feature>
<evidence type="ECO:0000256" key="2">
    <source>
        <dbReference type="SAM" id="SignalP"/>
    </source>
</evidence>
<evidence type="ECO:0008006" key="5">
    <source>
        <dbReference type="Google" id="ProtNLM"/>
    </source>
</evidence>
<sequence length="179" mass="18005">MRSARLLLATATATAALAIAAPGALAADGGDWDKGDSSYSKEHDKDSKHDKPNGGMHTGGGALTAVNDGDWSKDDNAEESTDEGKKGGWDADKEESGKGSWNSSAKEESGKGSWNSSAKEENGSKGDWGSKHEKPSGGMHTGGGALANPGVTAGGMAALAVVGAGAFAMRRRNSADGVS</sequence>
<reference evidence="3 4" key="1">
    <citation type="submission" date="2023-07" db="EMBL/GenBank/DDBJ databases">
        <title>Comparative genomics of wheat-associated soil bacteria to identify genetic determinants of phenazine resistance.</title>
        <authorList>
            <person name="Mouncey N."/>
        </authorList>
    </citation>
    <scope>NUCLEOTIDE SEQUENCE [LARGE SCALE GENOMIC DNA]</scope>
    <source>
        <strain evidence="3 4">W2I16</strain>
    </source>
</reference>
<keyword evidence="2" id="KW-0732">Signal</keyword>
<evidence type="ECO:0000313" key="4">
    <source>
        <dbReference type="Proteomes" id="UP001223072"/>
    </source>
</evidence>
<feature type="region of interest" description="Disordered" evidence="1">
    <location>
        <begin position="23"/>
        <end position="151"/>
    </location>
</feature>
<gene>
    <name evidence="3" type="ORF">QFZ49_005888</name>
</gene>
<feature type="chain" id="PRO_5046549741" description="Gram-positive cocci surface proteins LPxTG domain-containing protein" evidence="2">
    <location>
        <begin position="27"/>
        <end position="179"/>
    </location>
</feature>
<proteinExistence type="predicted"/>
<comment type="caution">
    <text evidence="3">The sequence shown here is derived from an EMBL/GenBank/DDBJ whole genome shotgun (WGS) entry which is preliminary data.</text>
</comment>
<feature type="signal peptide" evidence="2">
    <location>
        <begin position="1"/>
        <end position="26"/>
    </location>
</feature>
<accession>A0ABU0RVC9</accession>
<organism evidence="3 4">
    <name type="scientific">Streptomyces turgidiscabies</name>
    <dbReference type="NCBI Taxonomy" id="85558"/>
    <lineage>
        <taxon>Bacteria</taxon>
        <taxon>Bacillati</taxon>
        <taxon>Actinomycetota</taxon>
        <taxon>Actinomycetes</taxon>
        <taxon>Kitasatosporales</taxon>
        <taxon>Streptomycetaceae</taxon>
        <taxon>Streptomyces</taxon>
    </lineage>
</organism>